<dbReference type="Proteomes" id="UP000005551">
    <property type="component" value="Unassembled WGS sequence"/>
</dbReference>
<keyword evidence="2" id="KW-1185">Reference proteome</keyword>
<proteinExistence type="predicted"/>
<sequence>MLFQSPDYPAPLSETRFHHWLEAGRASKMPYAYMAILWDELEGAYQVLYLEERKEVLALPRYNQSPERQTLIAAYDLYTEGKIA</sequence>
<dbReference type="AlphaFoldDB" id="I5C9M9"/>
<reference evidence="1 2" key="1">
    <citation type="submission" date="2012-05" db="EMBL/GenBank/DDBJ databases">
        <title>Genome sequence of Nitritalea halalkaliphila LW7.</title>
        <authorList>
            <person name="Jangir P.K."/>
            <person name="Singh A."/>
            <person name="Shivaji S."/>
            <person name="Sharma R."/>
        </authorList>
    </citation>
    <scope>NUCLEOTIDE SEQUENCE [LARGE SCALE GENOMIC DNA]</scope>
    <source>
        <strain evidence="1 2">LW7</strain>
    </source>
</reference>
<dbReference type="OrthoDB" id="826073at2"/>
<protein>
    <submittedName>
        <fullName evidence="1">Uncharacterized protein</fullName>
    </submittedName>
</protein>
<dbReference type="RefSeq" id="WP_009053533.1">
    <property type="nucleotide sequence ID" value="NZ_AJYA01000005.1"/>
</dbReference>
<dbReference type="EMBL" id="AJYA01000005">
    <property type="protein sequence ID" value="EIM78531.1"/>
    <property type="molecule type" value="Genomic_DNA"/>
</dbReference>
<evidence type="ECO:0000313" key="1">
    <source>
        <dbReference type="EMBL" id="EIM78531.1"/>
    </source>
</evidence>
<name>I5C9M9_9BACT</name>
<comment type="caution">
    <text evidence="1">The sequence shown here is derived from an EMBL/GenBank/DDBJ whole genome shotgun (WGS) entry which is preliminary data.</text>
</comment>
<evidence type="ECO:0000313" key="2">
    <source>
        <dbReference type="Proteomes" id="UP000005551"/>
    </source>
</evidence>
<organism evidence="1 2">
    <name type="scientific">Nitritalea halalkaliphila LW7</name>
    <dbReference type="NCBI Taxonomy" id="1189621"/>
    <lineage>
        <taxon>Bacteria</taxon>
        <taxon>Pseudomonadati</taxon>
        <taxon>Bacteroidota</taxon>
        <taxon>Cytophagia</taxon>
        <taxon>Cytophagales</taxon>
        <taxon>Cyclobacteriaceae</taxon>
        <taxon>Nitritalea</taxon>
    </lineage>
</organism>
<accession>I5C9M9</accession>
<gene>
    <name evidence="1" type="ORF">A3SI_03383</name>
</gene>